<evidence type="ECO:0000313" key="2">
    <source>
        <dbReference type="Proteomes" id="UP000001357"/>
    </source>
</evidence>
<gene>
    <name evidence="1" type="ORF">MONBRDRAFT_14587</name>
</gene>
<evidence type="ECO:0000313" key="1">
    <source>
        <dbReference type="EMBL" id="EDQ91654.1"/>
    </source>
</evidence>
<dbReference type="AlphaFoldDB" id="A9URS2"/>
<dbReference type="GO" id="GO:0005634">
    <property type="term" value="C:nucleus"/>
    <property type="evidence" value="ECO:0000318"/>
    <property type="project" value="GO_Central"/>
</dbReference>
<dbReference type="RefSeq" id="XP_001742940.1">
    <property type="nucleotide sequence ID" value="XM_001742888.1"/>
</dbReference>
<dbReference type="FunCoup" id="A9URS2">
    <property type="interactions" value="869"/>
</dbReference>
<reference evidence="1 2" key="1">
    <citation type="journal article" date="2008" name="Nature">
        <title>The genome of the choanoflagellate Monosiga brevicollis and the origin of metazoans.</title>
        <authorList>
            <consortium name="JGI Sequencing"/>
            <person name="King N."/>
            <person name="Westbrook M.J."/>
            <person name="Young S.L."/>
            <person name="Kuo A."/>
            <person name="Abedin M."/>
            <person name="Chapman J."/>
            <person name="Fairclough S."/>
            <person name="Hellsten U."/>
            <person name="Isogai Y."/>
            <person name="Letunic I."/>
            <person name="Marr M."/>
            <person name="Pincus D."/>
            <person name="Putnam N."/>
            <person name="Rokas A."/>
            <person name="Wright K.J."/>
            <person name="Zuzow R."/>
            <person name="Dirks W."/>
            <person name="Good M."/>
            <person name="Goodstein D."/>
            <person name="Lemons D."/>
            <person name="Li W."/>
            <person name="Lyons J.B."/>
            <person name="Morris A."/>
            <person name="Nichols S."/>
            <person name="Richter D.J."/>
            <person name="Salamov A."/>
            <person name="Bork P."/>
            <person name="Lim W.A."/>
            <person name="Manning G."/>
            <person name="Miller W.T."/>
            <person name="McGinnis W."/>
            <person name="Shapiro H."/>
            <person name="Tjian R."/>
            <person name="Grigoriev I.V."/>
            <person name="Rokhsar D."/>
        </authorList>
    </citation>
    <scope>NUCLEOTIDE SEQUENCE [LARGE SCALE GENOMIC DNA]</scope>
    <source>
        <strain evidence="2">MX1 / ATCC 50154</strain>
    </source>
</reference>
<protein>
    <recommendedName>
        <fullName evidence="3">E2F-associated phosphoprotein</fullName>
    </recommendedName>
</protein>
<name>A9URS2_MONBE</name>
<feature type="non-terminal residue" evidence="1">
    <location>
        <position position="1"/>
    </location>
</feature>
<proteinExistence type="predicted"/>
<dbReference type="InterPro" id="IPR019370">
    <property type="entry name" value="E2F-assoc_phosphoprotein"/>
</dbReference>
<organism evidence="1 2">
    <name type="scientific">Monosiga brevicollis</name>
    <name type="common">Choanoflagellate</name>
    <dbReference type="NCBI Taxonomy" id="81824"/>
    <lineage>
        <taxon>Eukaryota</taxon>
        <taxon>Choanoflagellata</taxon>
        <taxon>Craspedida</taxon>
        <taxon>Salpingoecidae</taxon>
        <taxon>Monosiga</taxon>
    </lineage>
</organism>
<keyword evidence="2" id="KW-1185">Reference proteome</keyword>
<dbReference type="GeneID" id="5888724"/>
<dbReference type="eggNOG" id="KOG3395">
    <property type="taxonomic scope" value="Eukaryota"/>
</dbReference>
<accession>A9URS2</accession>
<dbReference type="PANTHER" id="PTHR15967:SF0">
    <property type="entry name" value="E2F-ASSOCIATED PHOSPHOPROTEIN"/>
    <property type="match status" value="1"/>
</dbReference>
<dbReference type="KEGG" id="mbr:MONBRDRAFT_14587"/>
<dbReference type="EMBL" id="CH991544">
    <property type="protein sequence ID" value="EDQ91654.1"/>
    <property type="molecule type" value="Genomic_DNA"/>
</dbReference>
<dbReference type="OMA" id="IFVVNCK"/>
<dbReference type="Proteomes" id="UP000001357">
    <property type="component" value="Unassembled WGS sequence"/>
</dbReference>
<sequence>FYDPDLDDDNQRWLTEQRTANLPFGQSRSSATSSCLILNCPACMTTLCLDCQAHEAYTNQFRAMFVLNCRVDTTQVQEKDASGKRTANAAHAAQSPVQASGAAHMEDDFHPVHCTECNTIVAMYDLDEVYHFFNVLASEP</sequence>
<evidence type="ECO:0008006" key="3">
    <source>
        <dbReference type="Google" id="ProtNLM"/>
    </source>
</evidence>
<dbReference type="Pfam" id="PF10238">
    <property type="entry name" value="Eapp_C"/>
    <property type="match status" value="1"/>
</dbReference>
<dbReference type="PANTHER" id="PTHR15967">
    <property type="entry name" value="E2F-ASSOCIATED PHOSPHOPROTEIN"/>
    <property type="match status" value="1"/>
</dbReference>
<dbReference type="InParanoid" id="A9URS2"/>
<dbReference type="STRING" id="81824.A9URS2"/>